<proteinExistence type="predicted"/>
<dbReference type="Proteomes" id="UP000199035">
    <property type="component" value="Unassembled WGS sequence"/>
</dbReference>
<organism evidence="1 2">
    <name type="scientific">Acinetobacter kyonggiensis</name>
    <dbReference type="NCBI Taxonomy" id="595670"/>
    <lineage>
        <taxon>Bacteria</taxon>
        <taxon>Pseudomonadati</taxon>
        <taxon>Pseudomonadota</taxon>
        <taxon>Gammaproteobacteria</taxon>
        <taxon>Moraxellales</taxon>
        <taxon>Moraxellaceae</taxon>
        <taxon>Acinetobacter</taxon>
    </lineage>
</organism>
<dbReference type="RefSeq" id="WP_167356331.1">
    <property type="nucleotide sequence ID" value="NZ_FNPK01000016.1"/>
</dbReference>
<name>A0A1H3L7X2_9GAMM</name>
<gene>
    <name evidence="1" type="ORF">SAMN05421643_11629</name>
</gene>
<sequence length="53" mass="6062">MKPTLAQLLEIKRSEYRKSSQINSQVADSYARSVKVDFVAVLNRHFHKLESAA</sequence>
<reference evidence="2" key="1">
    <citation type="submission" date="2016-10" db="EMBL/GenBank/DDBJ databases">
        <authorList>
            <person name="Varghese N."/>
            <person name="Submissions S."/>
        </authorList>
    </citation>
    <scope>NUCLEOTIDE SEQUENCE [LARGE SCALE GENOMIC DNA]</scope>
    <source>
        <strain evidence="2">ANC 5109</strain>
    </source>
</reference>
<accession>A0A1H3L7X2</accession>
<dbReference type="AlphaFoldDB" id="A0A1H3L7X2"/>
<evidence type="ECO:0000313" key="2">
    <source>
        <dbReference type="Proteomes" id="UP000199035"/>
    </source>
</evidence>
<evidence type="ECO:0000313" key="1">
    <source>
        <dbReference type="EMBL" id="SDY60048.1"/>
    </source>
</evidence>
<protein>
    <submittedName>
        <fullName evidence="1">Uncharacterized protein</fullName>
    </submittedName>
</protein>
<keyword evidence="2" id="KW-1185">Reference proteome</keyword>
<dbReference type="STRING" id="595670.SAMN05421643_11629"/>
<dbReference type="EMBL" id="FNPK01000016">
    <property type="protein sequence ID" value="SDY60048.1"/>
    <property type="molecule type" value="Genomic_DNA"/>
</dbReference>